<feature type="domain" description="ABM" evidence="1">
    <location>
        <begin position="1"/>
        <end position="94"/>
    </location>
</feature>
<sequence>MIIIAGYSLAKSVEDRDAAVAAFAEMVGRARTQDGCIDMAITADSLDPTRSNIIEIWRDEQAWKAWRKVAKGPRSRAQESHVSLYRSDRVEKLA</sequence>
<gene>
    <name evidence="2" type="ORF">GCM10010862_44180</name>
</gene>
<protein>
    <recommendedName>
        <fullName evidence="1">ABM domain-containing protein</fullName>
    </recommendedName>
</protein>
<accession>A0ABQ5WAR0</accession>
<comment type="caution">
    <text evidence="2">The sequence shown here is derived from an EMBL/GenBank/DDBJ whole genome shotgun (WGS) entry which is preliminary data.</text>
</comment>
<dbReference type="Gene3D" id="3.30.70.100">
    <property type="match status" value="1"/>
</dbReference>
<dbReference type="InterPro" id="IPR007138">
    <property type="entry name" value="ABM_dom"/>
</dbReference>
<dbReference type="Proteomes" id="UP001156691">
    <property type="component" value="Unassembled WGS sequence"/>
</dbReference>
<dbReference type="SUPFAM" id="SSF54909">
    <property type="entry name" value="Dimeric alpha+beta barrel"/>
    <property type="match status" value="1"/>
</dbReference>
<dbReference type="RefSeq" id="WP_284342558.1">
    <property type="nucleotide sequence ID" value="NZ_BSNS01000023.1"/>
</dbReference>
<dbReference type="InterPro" id="IPR011008">
    <property type="entry name" value="Dimeric_a/b-barrel"/>
</dbReference>
<reference evidence="3" key="1">
    <citation type="journal article" date="2019" name="Int. J. Syst. Evol. Microbiol.">
        <title>The Global Catalogue of Microorganisms (GCM) 10K type strain sequencing project: providing services to taxonomists for standard genome sequencing and annotation.</title>
        <authorList>
            <consortium name="The Broad Institute Genomics Platform"/>
            <consortium name="The Broad Institute Genome Sequencing Center for Infectious Disease"/>
            <person name="Wu L."/>
            <person name="Ma J."/>
        </authorList>
    </citation>
    <scope>NUCLEOTIDE SEQUENCE [LARGE SCALE GENOMIC DNA]</scope>
    <source>
        <strain evidence="3">NBRC 112416</strain>
    </source>
</reference>
<keyword evidence="3" id="KW-1185">Reference proteome</keyword>
<evidence type="ECO:0000313" key="2">
    <source>
        <dbReference type="EMBL" id="GLQ57159.1"/>
    </source>
</evidence>
<evidence type="ECO:0000313" key="3">
    <source>
        <dbReference type="Proteomes" id="UP001156691"/>
    </source>
</evidence>
<name>A0ABQ5WAR0_9HYPH</name>
<organism evidence="2 3">
    <name type="scientific">Devosia nitrariae</name>
    <dbReference type="NCBI Taxonomy" id="2071872"/>
    <lineage>
        <taxon>Bacteria</taxon>
        <taxon>Pseudomonadati</taxon>
        <taxon>Pseudomonadota</taxon>
        <taxon>Alphaproteobacteria</taxon>
        <taxon>Hyphomicrobiales</taxon>
        <taxon>Devosiaceae</taxon>
        <taxon>Devosia</taxon>
    </lineage>
</organism>
<evidence type="ECO:0000259" key="1">
    <source>
        <dbReference type="PROSITE" id="PS51725"/>
    </source>
</evidence>
<proteinExistence type="predicted"/>
<dbReference type="EMBL" id="BSNS01000023">
    <property type="protein sequence ID" value="GLQ57159.1"/>
    <property type="molecule type" value="Genomic_DNA"/>
</dbReference>
<dbReference type="Pfam" id="PF03992">
    <property type="entry name" value="ABM"/>
    <property type="match status" value="1"/>
</dbReference>
<dbReference type="PROSITE" id="PS51725">
    <property type="entry name" value="ABM"/>
    <property type="match status" value="1"/>
</dbReference>